<evidence type="ECO:0000259" key="3">
    <source>
        <dbReference type="Pfam" id="PF07687"/>
    </source>
</evidence>
<dbReference type="GO" id="GO:0019877">
    <property type="term" value="P:diaminopimelate biosynthetic process"/>
    <property type="evidence" value="ECO:0007669"/>
    <property type="project" value="UniProtKB-ARBA"/>
</dbReference>
<keyword evidence="1" id="KW-0378">Hydrolase</keyword>
<dbReference type="HOGENOM" id="CLU_023257_0_1_9"/>
<feature type="binding site" evidence="2">
    <location>
        <position position="105"/>
    </location>
    <ligand>
        <name>Mn(2+)</name>
        <dbReference type="ChEBI" id="CHEBI:29035"/>
        <label>2</label>
    </ligand>
</feature>
<dbReference type="InterPro" id="IPR002933">
    <property type="entry name" value="Peptidase_M20"/>
</dbReference>
<dbReference type="Pfam" id="PF01546">
    <property type="entry name" value="Peptidase_M20"/>
    <property type="match status" value="1"/>
</dbReference>
<feature type="binding site" evidence="2">
    <location>
        <position position="365"/>
    </location>
    <ligand>
        <name>Mn(2+)</name>
        <dbReference type="ChEBI" id="CHEBI:29035"/>
        <label>2</label>
    </ligand>
</feature>
<dbReference type="KEGG" id="pbj:VN24_20025"/>
<dbReference type="SUPFAM" id="SSF55031">
    <property type="entry name" value="Bacterial exopeptidase dimerisation domain"/>
    <property type="match status" value="1"/>
</dbReference>
<dbReference type="AlphaFoldDB" id="A0A0D5NRF8"/>
<protein>
    <submittedName>
        <fullName evidence="4">Peptidase M20</fullName>
    </submittedName>
</protein>
<dbReference type="STRING" id="1126833.VN24_20025"/>
<dbReference type="PANTHER" id="PTHR11014:SF63">
    <property type="entry name" value="METALLOPEPTIDASE, PUTATIVE (AFU_ORTHOLOGUE AFUA_6G09600)-RELATED"/>
    <property type="match status" value="1"/>
</dbReference>
<comment type="cofactor">
    <cofactor evidence="2">
        <name>Mn(2+)</name>
        <dbReference type="ChEBI" id="CHEBI:29035"/>
    </cofactor>
    <text evidence="2">The Mn(2+) ion enhances activity.</text>
</comment>
<dbReference type="GO" id="GO:0050118">
    <property type="term" value="F:N-acetyldiaminopimelate deacetylase activity"/>
    <property type="evidence" value="ECO:0007669"/>
    <property type="project" value="UniProtKB-ARBA"/>
</dbReference>
<proteinExistence type="predicted"/>
<feature type="domain" description="Peptidase M20 dimerisation" evidence="3">
    <location>
        <begin position="190"/>
        <end position="281"/>
    </location>
</feature>
<feature type="binding site" evidence="2">
    <location>
        <position position="107"/>
    </location>
    <ligand>
        <name>Mn(2+)</name>
        <dbReference type="ChEBI" id="CHEBI:29035"/>
        <label>2</label>
    </ligand>
</feature>
<dbReference type="RefSeq" id="WP_045673496.1">
    <property type="nucleotide sequence ID" value="NZ_CP011058.1"/>
</dbReference>
<dbReference type="Gene3D" id="3.30.70.360">
    <property type="match status" value="1"/>
</dbReference>
<organism evidence="4 5">
    <name type="scientific">Paenibacillus beijingensis</name>
    <dbReference type="NCBI Taxonomy" id="1126833"/>
    <lineage>
        <taxon>Bacteria</taxon>
        <taxon>Bacillati</taxon>
        <taxon>Bacillota</taxon>
        <taxon>Bacilli</taxon>
        <taxon>Bacillales</taxon>
        <taxon>Paenibacillaceae</taxon>
        <taxon>Paenibacillus</taxon>
    </lineage>
</organism>
<dbReference type="InterPro" id="IPR036264">
    <property type="entry name" value="Bact_exopeptidase_dim_dom"/>
</dbReference>
<dbReference type="InterPro" id="IPR011650">
    <property type="entry name" value="Peptidase_M20_dimer"/>
</dbReference>
<dbReference type="GO" id="GO:0046872">
    <property type="term" value="F:metal ion binding"/>
    <property type="evidence" value="ECO:0007669"/>
    <property type="project" value="UniProtKB-KW"/>
</dbReference>
<sequence>MNETKPFMQRLTELYPEMVQNRRYLHRHPELSFQEKETSAWIADRLRPLGCELKEGVGGYGVVAEFKGVGSGPVIALRADIDALPIQDGKECEYRSTVSGKMHACGHDGHTATLLGIASYYASLQGAFKGTRRLLFQPAEELTPGGALPMIKDGALESVDAIYGVHLWTPIPYGEIHTRPGPFMAAVDEFAVEITGKGGHGGMPEATIDAIATGAALVQSLQTIVSRNVSPLDTAVLSIGSFQAGTTSNVIAEKCLLKGTVRTFDENVRGKIRTRLADMVNLVCAGYGASAVLDYRDGYPAVVNDETETERFFRIGKELFGEVAVQLSKPITAGEDFAYYLHHVKGCFMFVGAGSEQSGAVYPHHHPRFDIDERSMLKSAQLMVGMAEDYAREFSLA</sequence>
<keyword evidence="5" id="KW-1185">Reference proteome</keyword>
<evidence type="ECO:0000313" key="5">
    <source>
        <dbReference type="Proteomes" id="UP000032633"/>
    </source>
</evidence>
<keyword evidence="2" id="KW-0479">Metal-binding</keyword>
<feature type="binding site" evidence="2">
    <location>
        <position position="141"/>
    </location>
    <ligand>
        <name>Mn(2+)</name>
        <dbReference type="ChEBI" id="CHEBI:29035"/>
        <label>2</label>
    </ligand>
</feature>
<evidence type="ECO:0000256" key="1">
    <source>
        <dbReference type="ARBA" id="ARBA00022801"/>
    </source>
</evidence>
<feature type="binding site" evidence="2">
    <location>
        <position position="166"/>
    </location>
    <ligand>
        <name>Mn(2+)</name>
        <dbReference type="ChEBI" id="CHEBI:29035"/>
        <label>2</label>
    </ligand>
</feature>
<evidence type="ECO:0000256" key="2">
    <source>
        <dbReference type="PIRSR" id="PIRSR005962-1"/>
    </source>
</evidence>
<dbReference type="PIRSF" id="PIRSF005962">
    <property type="entry name" value="Pept_M20D_amidohydro"/>
    <property type="match status" value="1"/>
</dbReference>
<reference evidence="4 5" key="1">
    <citation type="journal article" date="2015" name="J. Biotechnol.">
        <title>Complete genome sequence of Paenibacillus beijingensis 7188(T) (=DSM 24997(T)), a novel rhizobacterium from jujube garden soil.</title>
        <authorList>
            <person name="Kwak Y."/>
            <person name="Shin J.H."/>
        </authorList>
    </citation>
    <scope>NUCLEOTIDE SEQUENCE [LARGE SCALE GENOMIC DNA]</scope>
    <source>
        <strain evidence="4 5">DSM 24997</strain>
    </source>
</reference>
<keyword evidence="2" id="KW-0464">Manganese</keyword>
<accession>A0A0D5NRF8</accession>
<dbReference type="Proteomes" id="UP000032633">
    <property type="component" value="Chromosome"/>
</dbReference>
<dbReference type="OrthoDB" id="9776731at2"/>
<dbReference type="FunFam" id="3.30.70.360:FF:000001">
    <property type="entry name" value="N-acetyldiaminopimelate deacetylase"/>
    <property type="match status" value="1"/>
</dbReference>
<evidence type="ECO:0000313" key="4">
    <source>
        <dbReference type="EMBL" id="AJY77871.1"/>
    </source>
</evidence>
<name>A0A0D5NRF8_9BACL</name>
<dbReference type="SUPFAM" id="SSF53187">
    <property type="entry name" value="Zn-dependent exopeptidases"/>
    <property type="match status" value="1"/>
</dbReference>
<dbReference type="InterPro" id="IPR017439">
    <property type="entry name" value="Amidohydrolase"/>
</dbReference>
<dbReference type="PATRIC" id="fig|1126833.4.peg.4406"/>
<reference evidence="5" key="2">
    <citation type="submission" date="2015-03" db="EMBL/GenBank/DDBJ databases">
        <title>Genome sequence of Paenibacillus beijingensis strain DSM 24997T.</title>
        <authorList>
            <person name="Kwak Y."/>
            <person name="Shin J.-H."/>
        </authorList>
    </citation>
    <scope>NUCLEOTIDE SEQUENCE [LARGE SCALE GENOMIC DNA]</scope>
    <source>
        <strain evidence="5">DSM 24997</strain>
    </source>
</reference>
<gene>
    <name evidence="4" type="ORF">VN24_20025</name>
</gene>
<dbReference type="CDD" id="cd08021">
    <property type="entry name" value="M20_Acy1_YhaA-like"/>
    <property type="match status" value="1"/>
</dbReference>
<dbReference type="Pfam" id="PF07687">
    <property type="entry name" value="M20_dimer"/>
    <property type="match status" value="1"/>
</dbReference>
<dbReference type="NCBIfam" id="TIGR01891">
    <property type="entry name" value="amidohydrolases"/>
    <property type="match status" value="1"/>
</dbReference>
<dbReference type="EMBL" id="CP011058">
    <property type="protein sequence ID" value="AJY77871.1"/>
    <property type="molecule type" value="Genomic_DNA"/>
</dbReference>
<dbReference type="PANTHER" id="PTHR11014">
    <property type="entry name" value="PEPTIDASE M20 FAMILY MEMBER"/>
    <property type="match status" value="1"/>
</dbReference>
<dbReference type="Gene3D" id="3.40.630.10">
    <property type="entry name" value="Zn peptidases"/>
    <property type="match status" value="1"/>
</dbReference>